<name>A0ABP9IEZ3_9ACTN</name>
<comment type="caution">
    <text evidence="1">The sequence shown here is derived from an EMBL/GenBank/DDBJ whole genome shotgun (WGS) entry which is preliminary data.</text>
</comment>
<evidence type="ECO:0008006" key="3">
    <source>
        <dbReference type="Google" id="ProtNLM"/>
    </source>
</evidence>
<dbReference type="Proteomes" id="UP001500466">
    <property type="component" value="Unassembled WGS sequence"/>
</dbReference>
<accession>A0ABP9IEZ3</accession>
<evidence type="ECO:0000313" key="2">
    <source>
        <dbReference type="Proteomes" id="UP001500466"/>
    </source>
</evidence>
<keyword evidence="2" id="KW-1185">Reference proteome</keyword>
<gene>
    <name evidence="1" type="ORF">GCM10023205_81890</name>
</gene>
<organism evidence="1 2">
    <name type="scientific">Yinghuangia aomiensis</name>
    <dbReference type="NCBI Taxonomy" id="676205"/>
    <lineage>
        <taxon>Bacteria</taxon>
        <taxon>Bacillati</taxon>
        <taxon>Actinomycetota</taxon>
        <taxon>Actinomycetes</taxon>
        <taxon>Kitasatosporales</taxon>
        <taxon>Streptomycetaceae</taxon>
        <taxon>Yinghuangia</taxon>
    </lineage>
</organism>
<reference evidence="2" key="1">
    <citation type="journal article" date="2019" name="Int. J. Syst. Evol. Microbiol.">
        <title>The Global Catalogue of Microorganisms (GCM) 10K type strain sequencing project: providing services to taxonomists for standard genome sequencing and annotation.</title>
        <authorList>
            <consortium name="The Broad Institute Genomics Platform"/>
            <consortium name="The Broad Institute Genome Sequencing Center for Infectious Disease"/>
            <person name="Wu L."/>
            <person name="Ma J."/>
        </authorList>
    </citation>
    <scope>NUCLEOTIDE SEQUENCE [LARGE SCALE GENOMIC DNA]</scope>
    <source>
        <strain evidence="2">JCM 17986</strain>
    </source>
</reference>
<sequence length="66" mass="7252">MDLTAAERAELGRWVRRRKSAQDMALRARIALACDAFEDDGYPVSVADVAVSRGCRTSRGRAGRGR</sequence>
<evidence type="ECO:0000313" key="1">
    <source>
        <dbReference type="EMBL" id="GAA4996309.1"/>
    </source>
</evidence>
<proteinExistence type="predicted"/>
<protein>
    <recommendedName>
        <fullName evidence="3">Transposase</fullName>
    </recommendedName>
</protein>
<dbReference type="EMBL" id="BAABHS010000060">
    <property type="protein sequence ID" value="GAA4996309.1"/>
    <property type="molecule type" value="Genomic_DNA"/>
</dbReference>